<organism evidence="1 2">
    <name type="scientific">Pseudovibrio axinellae</name>
    <dbReference type="NCBI Taxonomy" id="989403"/>
    <lineage>
        <taxon>Bacteria</taxon>
        <taxon>Pseudomonadati</taxon>
        <taxon>Pseudomonadota</taxon>
        <taxon>Alphaproteobacteria</taxon>
        <taxon>Hyphomicrobiales</taxon>
        <taxon>Stappiaceae</taxon>
        <taxon>Pseudovibrio</taxon>
    </lineage>
</organism>
<accession>A0A165YGY4</accession>
<dbReference type="STRING" id="989403.SAMN05421798_101691"/>
<name>A0A165YGY4_9HYPH</name>
<reference evidence="1 2" key="1">
    <citation type="journal article" date="2016" name="Front. Microbiol.">
        <title>Comparative Genomic Analysis Reveals a Diverse Repertoire of Genes Involved in Prokaryote-Eukaryote Interactions within the Pseudovibrio Genus.</title>
        <authorList>
            <person name="Romano S."/>
            <person name="Fernandez-Guerra A."/>
            <person name="Reen F.J."/>
            <person name="Glockner F.O."/>
            <person name="Crowley S.P."/>
            <person name="O'Sullivan O."/>
            <person name="Cotter P.D."/>
            <person name="Adams C."/>
            <person name="Dobson A.D."/>
            <person name="O'Gara F."/>
        </authorList>
    </citation>
    <scope>NUCLEOTIDE SEQUENCE [LARGE SCALE GENOMIC DNA]</scope>
    <source>
        <strain evidence="1 2">Ad2</strain>
    </source>
</reference>
<comment type="caution">
    <text evidence="1">The sequence shown here is derived from an EMBL/GenBank/DDBJ whole genome shotgun (WGS) entry which is preliminary data.</text>
</comment>
<dbReference type="OrthoDB" id="9809513at2"/>
<sequence>MIKDDVIAGEFTEEIDASDADIRRLALSFIQEAWEDGLSHGIDSTALAHAALFSAMMDLVSLYGEDAVSKFAEELPQRVERGDYSLERRLH</sequence>
<proteinExistence type="predicted"/>
<dbReference type="EMBL" id="LMCB01000017">
    <property type="protein sequence ID" value="KZL18834.1"/>
    <property type="molecule type" value="Genomic_DNA"/>
</dbReference>
<keyword evidence="2" id="KW-1185">Reference proteome</keyword>
<evidence type="ECO:0000313" key="1">
    <source>
        <dbReference type="EMBL" id="KZL18834.1"/>
    </source>
</evidence>
<protein>
    <submittedName>
        <fullName evidence="1">Uncharacterized protein</fullName>
    </submittedName>
</protein>
<evidence type="ECO:0000313" key="2">
    <source>
        <dbReference type="Proteomes" id="UP000076577"/>
    </source>
</evidence>
<dbReference type="PATRIC" id="fig|989403.3.peg.2506"/>
<dbReference type="RefSeq" id="WP_068006022.1">
    <property type="nucleotide sequence ID" value="NZ_FOFM01000001.1"/>
</dbReference>
<dbReference type="Proteomes" id="UP000076577">
    <property type="component" value="Unassembled WGS sequence"/>
</dbReference>
<gene>
    <name evidence="1" type="ORF">PsAD2_02350</name>
</gene>
<dbReference type="AlphaFoldDB" id="A0A165YGY4"/>